<dbReference type="NCBIfam" id="NF004815">
    <property type="entry name" value="PRK06169.1"/>
    <property type="match status" value="1"/>
</dbReference>
<feature type="domain" description="Amidase" evidence="3">
    <location>
        <begin position="30"/>
        <end position="449"/>
    </location>
</feature>
<dbReference type="AlphaFoldDB" id="A0A1Y2L5Y9"/>
<gene>
    <name evidence="4" type="ORF">TALK_20535</name>
</gene>
<dbReference type="InterPro" id="IPR000120">
    <property type="entry name" value="Amidase"/>
</dbReference>
<keyword evidence="5" id="KW-1185">Reference proteome</keyword>
<comment type="similarity">
    <text evidence="1">Belongs to the amidase family.</text>
</comment>
<evidence type="ECO:0000259" key="3">
    <source>
        <dbReference type="Pfam" id="PF01425"/>
    </source>
</evidence>
<evidence type="ECO:0000313" key="4">
    <source>
        <dbReference type="EMBL" id="OSQ43336.1"/>
    </source>
</evidence>
<dbReference type="STRING" id="1293890.TALK_20535"/>
<dbReference type="GO" id="GO:0003824">
    <property type="term" value="F:catalytic activity"/>
    <property type="evidence" value="ECO:0007669"/>
    <property type="project" value="InterPro"/>
</dbReference>
<accession>A0A1Y2L5Y9</accession>
<comment type="caution">
    <text evidence="4">The sequence shown here is derived from an EMBL/GenBank/DDBJ whole genome shotgun (WGS) entry which is preliminary data.</text>
</comment>
<dbReference type="Pfam" id="PF01425">
    <property type="entry name" value="Amidase"/>
    <property type="match status" value="1"/>
</dbReference>
<reference evidence="4 5" key="1">
    <citation type="submission" date="2014-03" db="EMBL/GenBank/DDBJ databases">
        <title>The draft genome sequence of Thalassospira alkalitolerans JCM 18968.</title>
        <authorList>
            <person name="Lai Q."/>
            <person name="Shao Z."/>
        </authorList>
    </citation>
    <scope>NUCLEOTIDE SEQUENCE [LARGE SCALE GENOMIC DNA]</scope>
    <source>
        <strain evidence="4 5">JCM 18968</strain>
    </source>
</reference>
<evidence type="ECO:0000256" key="2">
    <source>
        <dbReference type="SAM" id="MobiDB-lite"/>
    </source>
</evidence>
<dbReference type="EMBL" id="JFKB01000025">
    <property type="protein sequence ID" value="OSQ43336.1"/>
    <property type="molecule type" value="Genomic_DNA"/>
</dbReference>
<dbReference type="PANTHER" id="PTHR11895">
    <property type="entry name" value="TRANSAMIDASE"/>
    <property type="match status" value="1"/>
</dbReference>
<dbReference type="OrthoDB" id="7245165at2"/>
<name>A0A1Y2L5Y9_9PROT</name>
<dbReference type="SUPFAM" id="SSF75304">
    <property type="entry name" value="Amidase signature (AS) enzymes"/>
    <property type="match status" value="1"/>
</dbReference>
<feature type="region of interest" description="Disordered" evidence="2">
    <location>
        <begin position="1"/>
        <end position="20"/>
    </location>
</feature>
<dbReference type="Gene3D" id="3.90.1300.10">
    <property type="entry name" value="Amidase signature (AS) domain"/>
    <property type="match status" value="1"/>
</dbReference>
<protein>
    <recommendedName>
        <fullName evidence="3">Amidase domain-containing protein</fullName>
    </recommendedName>
</protein>
<dbReference type="PANTHER" id="PTHR11895:SF7">
    <property type="entry name" value="GLUTAMYL-TRNA(GLN) AMIDOTRANSFERASE SUBUNIT A, MITOCHONDRIAL"/>
    <property type="match status" value="1"/>
</dbReference>
<dbReference type="Proteomes" id="UP000193396">
    <property type="component" value="Unassembled WGS sequence"/>
</dbReference>
<dbReference type="RefSeq" id="WP_085621042.1">
    <property type="nucleotide sequence ID" value="NZ_JFKB01000025.1"/>
</dbReference>
<sequence length="467" mass="49929">MQQKNAPQKTDLRQLTQQFNAGETSPVETCAAVFDRIEQRNPAINAFSHLCIEDAMSSARASEARWKTGKPLSPIDGVPCTVKDIVLSKDWPTTFGSAVLGQDSPAKDDSPIVARLKEAGAVIVGLTTTPELGWKAVTDSKKFGITRNPWDTTKTPGGSSGGAAAAAAADLGVLHVGTDGGGSIRIPASFCGIVGHKPSFGRVPAYPISPFGTVAHVGPMARTVYDTAAMLSIISSPDNRDWHALKPDGIRYEDHLATSLKGKKFGYSLDLGHIKVDPQIADAFLNAIKVFEALGADVTEVASPVDPCQSIFHDHWFAGAGYRIRHLSDSQKAQLDPGLVEIATQGQQISLHQYIEAGQLRAEMGAKMIAFHENYDYLLTPTTPIPAFDAGLEFPAQSSDTRWTDWAGFNYPFNLTQQPACSVPCGLTDQGLPVGLQIVGPKYADLAVLQAAYAFEQAHDGDFSVAP</sequence>
<dbReference type="InterPro" id="IPR036928">
    <property type="entry name" value="AS_sf"/>
</dbReference>
<evidence type="ECO:0000313" key="5">
    <source>
        <dbReference type="Proteomes" id="UP000193396"/>
    </source>
</evidence>
<dbReference type="InterPro" id="IPR023631">
    <property type="entry name" value="Amidase_dom"/>
</dbReference>
<evidence type="ECO:0000256" key="1">
    <source>
        <dbReference type="ARBA" id="ARBA00009199"/>
    </source>
</evidence>
<proteinExistence type="inferred from homology"/>
<organism evidence="4 5">
    <name type="scientific">Thalassospira alkalitolerans</name>
    <dbReference type="NCBI Taxonomy" id="1293890"/>
    <lineage>
        <taxon>Bacteria</taxon>
        <taxon>Pseudomonadati</taxon>
        <taxon>Pseudomonadota</taxon>
        <taxon>Alphaproteobacteria</taxon>
        <taxon>Rhodospirillales</taxon>
        <taxon>Thalassospiraceae</taxon>
        <taxon>Thalassospira</taxon>
    </lineage>
</organism>